<evidence type="ECO:0000313" key="4">
    <source>
        <dbReference type="Proteomes" id="UP000659654"/>
    </source>
</evidence>
<dbReference type="Proteomes" id="UP000095284">
    <property type="component" value="Unplaced"/>
</dbReference>
<sequence length="152" mass="16787">MQTLASGALLIGYSAFLYFTDQYWLLGGVLPLISGILLVISRPSQHKWRFLVMFCISIGTLITLFYTFTSIKYRQSSLVPDSTTLNTLTKDTLGAAFTVFITASGFYSARRGRIGYGRLLVLGVILALMLFSVLNAGCNNFPALPYCSLIKF</sequence>
<reference evidence="2" key="2">
    <citation type="submission" date="2020-09" db="EMBL/GenBank/DDBJ databases">
        <authorList>
            <person name="Kikuchi T."/>
        </authorList>
    </citation>
    <scope>NUCLEOTIDE SEQUENCE</scope>
    <source>
        <strain evidence="2">Ka4C1</strain>
    </source>
</reference>
<evidence type="ECO:0000313" key="5">
    <source>
        <dbReference type="WBParaSite" id="BXY_0700300.1"/>
    </source>
</evidence>
<evidence type="ECO:0000313" key="2">
    <source>
        <dbReference type="EMBL" id="CAD5212238.1"/>
    </source>
</evidence>
<dbReference type="Proteomes" id="UP000582659">
    <property type="component" value="Unassembled WGS sequence"/>
</dbReference>
<name>A0A1I7S1X5_BURXY</name>
<evidence type="ECO:0000256" key="1">
    <source>
        <dbReference type="SAM" id="Phobius"/>
    </source>
</evidence>
<proteinExistence type="predicted"/>
<dbReference type="Proteomes" id="UP000659654">
    <property type="component" value="Unassembled WGS sequence"/>
</dbReference>
<gene>
    <name evidence="2" type="ORF">BXYJ_LOCUS2820</name>
</gene>
<accession>A0A1I7S1X5</accession>
<feature type="transmembrane region" description="Helical" evidence="1">
    <location>
        <begin position="119"/>
        <end position="137"/>
    </location>
</feature>
<keyword evidence="4" id="KW-1185">Reference proteome</keyword>
<feature type="transmembrane region" description="Helical" evidence="1">
    <location>
        <begin position="23"/>
        <end position="41"/>
    </location>
</feature>
<dbReference type="EMBL" id="CAJFDI010000001">
    <property type="protein sequence ID" value="CAD5212238.1"/>
    <property type="molecule type" value="Genomic_DNA"/>
</dbReference>
<keyword evidence="1" id="KW-1133">Transmembrane helix</keyword>
<dbReference type="EMBL" id="CAJFCV020000001">
    <property type="protein sequence ID" value="CAG9090075.1"/>
    <property type="molecule type" value="Genomic_DNA"/>
</dbReference>
<keyword evidence="1" id="KW-0472">Membrane</keyword>
<keyword evidence="1" id="KW-0812">Transmembrane</keyword>
<dbReference type="AlphaFoldDB" id="A0A1I7S1X5"/>
<feature type="transmembrane region" description="Helical" evidence="1">
    <location>
        <begin position="88"/>
        <end position="107"/>
    </location>
</feature>
<evidence type="ECO:0000313" key="3">
    <source>
        <dbReference type="Proteomes" id="UP000095284"/>
    </source>
</evidence>
<protein>
    <submittedName>
        <fullName evidence="2">(pine wood nematode) hypothetical protein</fullName>
    </submittedName>
</protein>
<feature type="transmembrane region" description="Helical" evidence="1">
    <location>
        <begin position="48"/>
        <end position="68"/>
    </location>
</feature>
<dbReference type="WBParaSite" id="BXY_0700300.1">
    <property type="protein sequence ID" value="BXY_0700300.1"/>
    <property type="gene ID" value="BXY_0700300"/>
</dbReference>
<reference evidence="5" key="1">
    <citation type="submission" date="2016-11" db="UniProtKB">
        <authorList>
            <consortium name="WormBaseParasite"/>
        </authorList>
    </citation>
    <scope>IDENTIFICATION</scope>
</reference>
<organism evidence="3 5">
    <name type="scientific">Bursaphelenchus xylophilus</name>
    <name type="common">Pinewood nematode worm</name>
    <name type="synonym">Aphelenchoides xylophilus</name>
    <dbReference type="NCBI Taxonomy" id="6326"/>
    <lineage>
        <taxon>Eukaryota</taxon>
        <taxon>Metazoa</taxon>
        <taxon>Ecdysozoa</taxon>
        <taxon>Nematoda</taxon>
        <taxon>Chromadorea</taxon>
        <taxon>Rhabditida</taxon>
        <taxon>Tylenchina</taxon>
        <taxon>Tylenchomorpha</taxon>
        <taxon>Aphelenchoidea</taxon>
        <taxon>Aphelenchoididae</taxon>
        <taxon>Bursaphelenchus</taxon>
    </lineage>
</organism>